<proteinExistence type="predicted"/>
<dbReference type="Gene3D" id="3.40.630.10">
    <property type="entry name" value="Zn peptidases"/>
    <property type="match status" value="1"/>
</dbReference>
<keyword evidence="2" id="KW-0378">Hydrolase</keyword>
<evidence type="ECO:0000313" key="6">
    <source>
        <dbReference type="Proteomes" id="UP000430564"/>
    </source>
</evidence>
<dbReference type="Gene3D" id="3.30.70.360">
    <property type="match status" value="1"/>
</dbReference>
<dbReference type="AlphaFoldDB" id="A0A6I1EU55"/>
<dbReference type="SUPFAM" id="SSF55031">
    <property type="entry name" value="Bacterial exopeptidase dimerisation domain"/>
    <property type="match status" value="1"/>
</dbReference>
<evidence type="ECO:0000259" key="4">
    <source>
        <dbReference type="Pfam" id="PF07687"/>
    </source>
</evidence>
<dbReference type="SUPFAM" id="SSF53187">
    <property type="entry name" value="Zn-dependent exopeptidases"/>
    <property type="match status" value="1"/>
</dbReference>
<dbReference type="CDD" id="cd03885">
    <property type="entry name" value="M20_CPDG2"/>
    <property type="match status" value="1"/>
</dbReference>
<comment type="caution">
    <text evidence="5">The sequence shown here is derived from an EMBL/GenBank/DDBJ whole genome shotgun (WGS) entry which is preliminary data.</text>
</comment>
<keyword evidence="1" id="KW-0479">Metal-binding</keyword>
<name>A0A6I1EU55_9BURK</name>
<dbReference type="OrthoDB" id="9776600at2"/>
<dbReference type="InterPro" id="IPR017150">
    <property type="entry name" value="Pept_M20_glutamate_carboxypep"/>
</dbReference>
<dbReference type="InterPro" id="IPR011650">
    <property type="entry name" value="Peptidase_M20_dimer"/>
</dbReference>
<dbReference type="PIRSF" id="PIRSF037238">
    <property type="entry name" value="Carboxypeptidase_G2"/>
    <property type="match status" value="1"/>
</dbReference>
<dbReference type="InterPro" id="IPR050072">
    <property type="entry name" value="Peptidase_M20A"/>
</dbReference>
<feature type="domain" description="Peptidase M20 dimerisation" evidence="4">
    <location>
        <begin position="174"/>
        <end position="272"/>
    </location>
</feature>
<gene>
    <name evidence="5" type="ORF">GBM95_04980</name>
</gene>
<reference evidence="5 6" key="1">
    <citation type="submission" date="2019-10" db="EMBL/GenBank/DDBJ databases">
        <title>Genome diversity of Sutterella seckii.</title>
        <authorList>
            <person name="Chaplin A.V."/>
            <person name="Sokolova S.R."/>
            <person name="Mosin K.A."/>
            <person name="Ivanova E.L."/>
            <person name="Kochetkova T.O."/>
            <person name="Goltsov A.Y."/>
            <person name="Trofimov D.Y."/>
            <person name="Efimov B.A."/>
        </authorList>
    </citation>
    <scope>NUCLEOTIDE SEQUENCE [LARGE SCALE GENOMIC DNA]</scope>
    <source>
        <strain evidence="5 6">ASD393</strain>
    </source>
</reference>
<protein>
    <submittedName>
        <fullName evidence="5">M20 family metallopeptidase</fullName>
    </submittedName>
</protein>
<accession>A0A6I1EU55</accession>
<dbReference type="Pfam" id="PF07687">
    <property type="entry name" value="M20_dimer"/>
    <property type="match status" value="1"/>
</dbReference>
<evidence type="ECO:0000256" key="2">
    <source>
        <dbReference type="ARBA" id="ARBA00022801"/>
    </source>
</evidence>
<dbReference type="GO" id="GO:0016787">
    <property type="term" value="F:hydrolase activity"/>
    <property type="evidence" value="ECO:0007669"/>
    <property type="project" value="UniProtKB-KW"/>
</dbReference>
<dbReference type="Proteomes" id="UP000430564">
    <property type="component" value="Unassembled WGS sequence"/>
</dbReference>
<evidence type="ECO:0000313" key="5">
    <source>
        <dbReference type="EMBL" id="KAB7661298.1"/>
    </source>
</evidence>
<dbReference type="PANTHER" id="PTHR43808">
    <property type="entry name" value="ACETYLORNITHINE DEACETYLASE"/>
    <property type="match status" value="1"/>
</dbReference>
<dbReference type="RefSeq" id="WP_152158081.1">
    <property type="nucleotide sequence ID" value="NZ_WEHX01000021.1"/>
</dbReference>
<organism evidence="5 6">
    <name type="scientific">Sutterella seckii</name>
    <dbReference type="NCBI Taxonomy" id="1944635"/>
    <lineage>
        <taxon>Bacteria</taxon>
        <taxon>Pseudomonadati</taxon>
        <taxon>Pseudomonadota</taxon>
        <taxon>Betaproteobacteria</taxon>
        <taxon>Burkholderiales</taxon>
        <taxon>Sutterellaceae</taxon>
        <taxon>Sutterella</taxon>
    </lineage>
</organism>
<dbReference type="InterPro" id="IPR036264">
    <property type="entry name" value="Bact_exopeptidase_dim_dom"/>
</dbReference>
<dbReference type="GO" id="GO:0046872">
    <property type="term" value="F:metal ion binding"/>
    <property type="evidence" value="ECO:0007669"/>
    <property type="project" value="UniProtKB-KW"/>
</dbReference>
<evidence type="ECO:0000256" key="1">
    <source>
        <dbReference type="ARBA" id="ARBA00022723"/>
    </source>
</evidence>
<dbReference type="EMBL" id="WEHX01000021">
    <property type="protein sequence ID" value="KAB7661298.1"/>
    <property type="molecule type" value="Genomic_DNA"/>
</dbReference>
<dbReference type="InterPro" id="IPR002933">
    <property type="entry name" value="Peptidase_M20"/>
</dbReference>
<sequence length="370" mass="39266">MALLDDYLKDLAPLVNLDCGSHNPAGVTRAAEIMKGYFDSIGFTTELVDLGPEVGHGLIARNKPDADHIDVLMNGHLDTVFPDGTAARRPLSIDGDHAHGPGCSDCKGGVLAAYWACKLARPEDLERLSICCAFNPDEEIGSGASHRWLASIGAKSKCALIVEAARANGELVRSRKGVGDYTVRFHGRAAHAGNNPEAGANANVAAMRFALAAYELADKKIGTTVNPGVIEGGTAPNVIPEEALVRLDTRYWFDADGDALDQKIRELASRTWVEGVTQELSASCGPAMPLSDATRALVEKINAAAREAGFEATWVDAGGGSDGNRIAKAGIPVVDGCGPAGAGFHTDREYLRLDTVEERIRMLVNFFKLC</sequence>
<dbReference type="Pfam" id="PF01546">
    <property type="entry name" value="Peptidase_M20"/>
    <property type="match status" value="1"/>
</dbReference>
<feature type="active site" evidence="3">
    <location>
        <position position="78"/>
    </location>
</feature>
<feature type="active site" description="Proton acceptor" evidence="3">
    <location>
        <position position="138"/>
    </location>
</feature>
<evidence type="ECO:0000256" key="3">
    <source>
        <dbReference type="PIRSR" id="PIRSR037238-1"/>
    </source>
</evidence>
<dbReference type="PANTHER" id="PTHR43808:SF9">
    <property type="entry name" value="BLL0789 PROTEIN"/>
    <property type="match status" value="1"/>
</dbReference>